<feature type="region of interest" description="Disordered" evidence="1">
    <location>
        <begin position="39"/>
        <end position="60"/>
    </location>
</feature>
<keyword evidence="2" id="KW-0732">Signal</keyword>
<name>A0ABS1BHS2_9SPHI</name>
<comment type="caution">
    <text evidence="3">The sequence shown here is derived from an EMBL/GenBank/DDBJ whole genome shotgun (WGS) entry which is preliminary data.</text>
</comment>
<evidence type="ECO:0000313" key="4">
    <source>
        <dbReference type="Proteomes" id="UP000660024"/>
    </source>
</evidence>
<dbReference type="Proteomes" id="UP000660024">
    <property type="component" value="Unassembled WGS sequence"/>
</dbReference>
<reference evidence="3 4" key="1">
    <citation type="submission" date="2020-12" db="EMBL/GenBank/DDBJ databases">
        <title>Bacterial novel species Pedobacter sp. SD-b isolated from soil.</title>
        <authorList>
            <person name="Jung H.-Y."/>
        </authorList>
    </citation>
    <scope>NUCLEOTIDE SEQUENCE [LARGE SCALE GENOMIC DNA]</scope>
    <source>
        <strain evidence="3 4">SD-b</strain>
    </source>
</reference>
<evidence type="ECO:0000256" key="1">
    <source>
        <dbReference type="SAM" id="MobiDB-lite"/>
    </source>
</evidence>
<evidence type="ECO:0000313" key="3">
    <source>
        <dbReference type="EMBL" id="MBK0382362.1"/>
    </source>
</evidence>
<protein>
    <submittedName>
        <fullName evidence="3">Uncharacterized protein</fullName>
    </submittedName>
</protein>
<dbReference type="RefSeq" id="WP_200585142.1">
    <property type="nucleotide sequence ID" value="NZ_JAEHFY010000006.1"/>
</dbReference>
<feature type="chain" id="PRO_5046305765" evidence="2">
    <location>
        <begin position="20"/>
        <end position="274"/>
    </location>
</feature>
<sequence length="274" mass="30234">MYKKLITVLIISICLSAKAQTNKWTYDFGESESIFNPNPGASSKKFGPKPAVNPDKSKQTVRVRNASDGSGELNITKKGPSFFKGAGLEMLAGTTTSKFAIYDIAGTSVLKNSFNIKFDNSTNGQWYYANGNSVDDEDVFRGNSNIKEGSDEIFAGFRWQMAEGDEIAFAYRNGTKWSTLKGTSFAKNTEYMLDIYANNSKEDKTYTKEGNNQTIKAGTSQVWVNGTKVSMDFPNPGLEAGKAINAFIIFGYKPKDSDAKPYAWIDNVEYADNL</sequence>
<proteinExistence type="predicted"/>
<dbReference type="EMBL" id="JAEHFY010000006">
    <property type="protein sequence ID" value="MBK0382362.1"/>
    <property type="molecule type" value="Genomic_DNA"/>
</dbReference>
<keyword evidence="4" id="KW-1185">Reference proteome</keyword>
<organism evidence="3 4">
    <name type="scientific">Pedobacter segetis</name>
    <dbReference type="NCBI Taxonomy" id="2793069"/>
    <lineage>
        <taxon>Bacteria</taxon>
        <taxon>Pseudomonadati</taxon>
        <taxon>Bacteroidota</taxon>
        <taxon>Sphingobacteriia</taxon>
        <taxon>Sphingobacteriales</taxon>
        <taxon>Sphingobacteriaceae</taxon>
        <taxon>Pedobacter</taxon>
    </lineage>
</organism>
<feature type="signal peptide" evidence="2">
    <location>
        <begin position="1"/>
        <end position="19"/>
    </location>
</feature>
<accession>A0ABS1BHS2</accession>
<evidence type="ECO:0000256" key="2">
    <source>
        <dbReference type="SAM" id="SignalP"/>
    </source>
</evidence>
<gene>
    <name evidence="3" type="ORF">I5M32_05250</name>
</gene>